<name>G7Y4U8_CLOSI</name>
<dbReference type="AlphaFoldDB" id="G7Y4U8"/>
<reference evidence="2" key="1">
    <citation type="journal article" date="2011" name="Genome Biol.">
        <title>The draft genome of the carcinogenic human liver fluke Clonorchis sinensis.</title>
        <authorList>
            <person name="Wang X."/>
            <person name="Chen W."/>
            <person name="Huang Y."/>
            <person name="Sun J."/>
            <person name="Men J."/>
            <person name="Liu H."/>
            <person name="Luo F."/>
            <person name="Guo L."/>
            <person name="Lv X."/>
            <person name="Deng C."/>
            <person name="Zhou C."/>
            <person name="Fan Y."/>
            <person name="Li X."/>
            <person name="Huang L."/>
            <person name="Hu Y."/>
            <person name="Liang C."/>
            <person name="Hu X."/>
            <person name="Xu J."/>
            <person name="Yu X."/>
        </authorList>
    </citation>
    <scope>NUCLEOTIDE SEQUENCE [LARGE SCALE GENOMIC DNA]</scope>
    <source>
        <strain evidence="2">Henan</strain>
    </source>
</reference>
<sequence length="268" mass="30530">MLMKDNRFRRSLNQYCTGSEHVDEAWQNVKGAVLAAFSAVCPTSRIRPQDHWMSTRSLSMIDARKSILAGNEYDGADRAAAQIEVNNKLRGSGYPTSLIRRQLRRVLVPVAKPKREWLGTAVIPFKPGTSEIIRRILNTASIRVAFQRGNTLRSTLVQWKDRLPANRTRDCVYKIKCNDCIKVYTSQTARKLHTRIGEHKRKINRPPRNADEYRALLKDLAIVEHALDTGHKIDLENAEVLRRGLRFTSQRLMAEAVEIAKCPSVEGE</sequence>
<dbReference type="CDD" id="cd10442">
    <property type="entry name" value="GIY-YIG_PLEs"/>
    <property type="match status" value="1"/>
</dbReference>
<gene>
    <name evidence="2" type="ORF">CLF_101047</name>
</gene>
<protein>
    <recommendedName>
        <fullName evidence="1">C2H2-type domain-containing protein</fullName>
    </recommendedName>
</protein>
<feature type="domain" description="C2H2-type" evidence="1">
    <location>
        <begin position="177"/>
        <end position="199"/>
    </location>
</feature>
<accession>G7Y4U8</accession>
<dbReference type="PANTHER" id="PTHR21301:SF11">
    <property type="entry name" value="GIY-YIG DOMAIN-CONTAINING PROTEIN"/>
    <property type="match status" value="1"/>
</dbReference>
<keyword evidence="3" id="KW-1185">Reference proteome</keyword>
<dbReference type="EMBL" id="DF142863">
    <property type="protein sequence ID" value="GAA47984.1"/>
    <property type="molecule type" value="Genomic_DNA"/>
</dbReference>
<dbReference type="InterPro" id="IPR013087">
    <property type="entry name" value="Znf_C2H2_type"/>
</dbReference>
<reference key="2">
    <citation type="submission" date="2011-10" db="EMBL/GenBank/DDBJ databases">
        <title>The genome and transcriptome sequence of Clonorchis sinensis provide insights into the carcinogenic liver fluke.</title>
        <authorList>
            <person name="Wang X."/>
            <person name="Huang Y."/>
            <person name="Chen W."/>
            <person name="Liu H."/>
            <person name="Guo L."/>
            <person name="Chen Y."/>
            <person name="Luo F."/>
            <person name="Zhou W."/>
            <person name="Sun J."/>
            <person name="Mao Q."/>
            <person name="Liang P."/>
            <person name="Zhou C."/>
            <person name="Tian Y."/>
            <person name="Men J."/>
            <person name="Lv X."/>
            <person name="Huang L."/>
            <person name="Zhou J."/>
            <person name="Hu Y."/>
            <person name="Li R."/>
            <person name="Zhang F."/>
            <person name="Lei H."/>
            <person name="Li X."/>
            <person name="Hu X."/>
            <person name="Liang C."/>
            <person name="Xu J."/>
            <person name="Wu Z."/>
            <person name="Yu X."/>
        </authorList>
    </citation>
    <scope>NUCLEOTIDE SEQUENCE</scope>
    <source>
        <strain>Henan</strain>
    </source>
</reference>
<evidence type="ECO:0000313" key="2">
    <source>
        <dbReference type="EMBL" id="GAA47984.1"/>
    </source>
</evidence>
<dbReference type="Proteomes" id="UP000008909">
    <property type="component" value="Unassembled WGS sequence"/>
</dbReference>
<organism evidence="2 3">
    <name type="scientific">Clonorchis sinensis</name>
    <name type="common">Chinese liver fluke</name>
    <dbReference type="NCBI Taxonomy" id="79923"/>
    <lineage>
        <taxon>Eukaryota</taxon>
        <taxon>Metazoa</taxon>
        <taxon>Spiralia</taxon>
        <taxon>Lophotrochozoa</taxon>
        <taxon>Platyhelminthes</taxon>
        <taxon>Trematoda</taxon>
        <taxon>Digenea</taxon>
        <taxon>Opisthorchiida</taxon>
        <taxon>Opisthorchiata</taxon>
        <taxon>Opisthorchiidae</taxon>
        <taxon>Clonorchis</taxon>
    </lineage>
</organism>
<dbReference type="PANTHER" id="PTHR21301">
    <property type="entry name" value="REVERSE TRANSCRIPTASE"/>
    <property type="match status" value="1"/>
</dbReference>
<proteinExistence type="predicted"/>
<evidence type="ECO:0000313" key="3">
    <source>
        <dbReference type="Proteomes" id="UP000008909"/>
    </source>
</evidence>
<evidence type="ECO:0000259" key="1">
    <source>
        <dbReference type="PROSITE" id="PS00028"/>
    </source>
</evidence>
<dbReference type="PROSITE" id="PS00028">
    <property type="entry name" value="ZINC_FINGER_C2H2_1"/>
    <property type="match status" value="1"/>
</dbReference>